<protein>
    <submittedName>
        <fullName evidence="2">Uncharacterized protein</fullName>
    </submittedName>
</protein>
<comment type="caution">
    <text evidence="2">The sequence shown here is derived from an EMBL/GenBank/DDBJ whole genome shotgun (WGS) entry which is preliminary data.</text>
</comment>
<accession>A0A916ZML3</accession>
<dbReference type="AlphaFoldDB" id="A0A916ZML3"/>
<dbReference type="Proteomes" id="UP000599688">
    <property type="component" value="Unassembled WGS sequence"/>
</dbReference>
<name>A0A916ZML3_9FLAO</name>
<sequence length="54" mass="6299">MKKNRNETDIIGGQGSLTKKEELALKEYFSKKKKNISERRTNKRTEKKSQDLTA</sequence>
<dbReference type="RefSeq" id="WP_188404855.1">
    <property type="nucleotide sequence ID" value="NZ_BMGL01000001.1"/>
</dbReference>
<gene>
    <name evidence="2" type="ORF">GCM10010831_01600</name>
</gene>
<feature type="region of interest" description="Disordered" evidence="1">
    <location>
        <begin position="31"/>
        <end position="54"/>
    </location>
</feature>
<dbReference type="EMBL" id="BMGL01000001">
    <property type="protein sequence ID" value="GGE03684.1"/>
    <property type="molecule type" value="Genomic_DNA"/>
</dbReference>
<evidence type="ECO:0000256" key="1">
    <source>
        <dbReference type="SAM" id="MobiDB-lite"/>
    </source>
</evidence>
<keyword evidence="3" id="KW-1185">Reference proteome</keyword>
<proteinExistence type="predicted"/>
<reference evidence="2 3" key="1">
    <citation type="journal article" date="2014" name="Int. J. Syst. Evol. Microbiol.">
        <title>Complete genome sequence of Corynebacterium casei LMG S-19264T (=DSM 44701T), isolated from a smear-ripened cheese.</title>
        <authorList>
            <consortium name="US DOE Joint Genome Institute (JGI-PGF)"/>
            <person name="Walter F."/>
            <person name="Albersmeier A."/>
            <person name="Kalinowski J."/>
            <person name="Ruckert C."/>
        </authorList>
    </citation>
    <scope>NUCLEOTIDE SEQUENCE [LARGE SCALE GENOMIC DNA]</scope>
    <source>
        <strain evidence="2 3">CGMCC 1.12925</strain>
    </source>
</reference>
<organism evidence="2 3">
    <name type="scientific">Psychroflexus salis</name>
    <dbReference type="NCBI Taxonomy" id="1526574"/>
    <lineage>
        <taxon>Bacteria</taxon>
        <taxon>Pseudomonadati</taxon>
        <taxon>Bacteroidota</taxon>
        <taxon>Flavobacteriia</taxon>
        <taxon>Flavobacteriales</taxon>
        <taxon>Flavobacteriaceae</taxon>
        <taxon>Psychroflexus</taxon>
    </lineage>
</organism>
<evidence type="ECO:0000313" key="2">
    <source>
        <dbReference type="EMBL" id="GGE03684.1"/>
    </source>
</evidence>
<evidence type="ECO:0000313" key="3">
    <source>
        <dbReference type="Proteomes" id="UP000599688"/>
    </source>
</evidence>